<name>L1LE51_THEEQ</name>
<dbReference type="GO" id="GO:0017116">
    <property type="term" value="F:single-stranded DNA helicase activity"/>
    <property type="evidence" value="ECO:0007669"/>
    <property type="project" value="TreeGrafter"/>
</dbReference>
<dbReference type="PANTHER" id="PTHR11630">
    <property type="entry name" value="DNA REPLICATION LICENSING FACTOR MCM FAMILY MEMBER"/>
    <property type="match status" value="1"/>
</dbReference>
<dbReference type="Pfam" id="PF17855">
    <property type="entry name" value="MCM_lid"/>
    <property type="match status" value="1"/>
</dbReference>
<reference evidence="7 8" key="1">
    <citation type="journal article" date="2012" name="BMC Genomics">
        <title>Comparative genomic analysis and phylogenetic position of Theileria equi.</title>
        <authorList>
            <person name="Kappmeyer L.S."/>
            <person name="Thiagarajan M."/>
            <person name="Herndon D.R."/>
            <person name="Ramsay J.D."/>
            <person name="Caler E."/>
            <person name="Djikeng A."/>
            <person name="Gillespie J.J."/>
            <person name="Lau A.O."/>
            <person name="Roalson E.H."/>
            <person name="Silva J.C."/>
            <person name="Silva M.G."/>
            <person name="Suarez C.E."/>
            <person name="Ueti M.W."/>
            <person name="Nene V.M."/>
            <person name="Mealey R.H."/>
            <person name="Knowles D.P."/>
            <person name="Brayton K.A."/>
        </authorList>
    </citation>
    <scope>NUCLEOTIDE SEQUENCE [LARGE SCALE GENOMIC DNA]</scope>
    <source>
        <strain evidence="7 8">WA</strain>
    </source>
</reference>
<dbReference type="VEuPathDB" id="PiroplasmaDB:BEWA_037430"/>
<protein>
    <recommendedName>
        <fullName evidence="1">DNA helicase</fullName>
        <ecNumber evidence="1">3.6.4.12</ecNumber>
    </recommendedName>
</protein>
<comment type="caution">
    <text evidence="7">The sequence shown here is derived from an EMBL/GenBank/DDBJ whole genome shotgun (WGS) entry which is preliminary data.</text>
</comment>
<dbReference type="EC" id="3.6.4.12" evidence="1"/>
<dbReference type="RefSeq" id="XP_004833159.1">
    <property type="nucleotide sequence ID" value="XM_004833102.1"/>
</dbReference>
<evidence type="ECO:0000259" key="6">
    <source>
        <dbReference type="PROSITE" id="PS50051"/>
    </source>
</evidence>
<dbReference type="EMBL" id="ACOU01000002">
    <property type="protein sequence ID" value="EKX73707.1"/>
    <property type="molecule type" value="Genomic_DNA"/>
</dbReference>
<dbReference type="Pfam" id="PF00493">
    <property type="entry name" value="MCM"/>
    <property type="match status" value="1"/>
</dbReference>
<keyword evidence="4 5" id="KW-0238">DNA-binding</keyword>
<dbReference type="PROSITE" id="PS00847">
    <property type="entry name" value="MCM_1"/>
    <property type="match status" value="1"/>
</dbReference>
<dbReference type="SUPFAM" id="SSF50249">
    <property type="entry name" value="Nucleic acid-binding proteins"/>
    <property type="match status" value="1"/>
</dbReference>
<dbReference type="GO" id="GO:0006270">
    <property type="term" value="P:DNA replication initiation"/>
    <property type="evidence" value="ECO:0007669"/>
    <property type="project" value="TreeGrafter"/>
</dbReference>
<dbReference type="GO" id="GO:0003697">
    <property type="term" value="F:single-stranded DNA binding"/>
    <property type="evidence" value="ECO:0007669"/>
    <property type="project" value="TreeGrafter"/>
</dbReference>
<evidence type="ECO:0000256" key="4">
    <source>
        <dbReference type="ARBA" id="ARBA00023125"/>
    </source>
</evidence>
<dbReference type="GO" id="GO:0005634">
    <property type="term" value="C:nucleus"/>
    <property type="evidence" value="ECO:0007669"/>
    <property type="project" value="TreeGrafter"/>
</dbReference>
<dbReference type="Pfam" id="PF21933">
    <property type="entry name" value="MCM5_C"/>
    <property type="match status" value="1"/>
</dbReference>
<dbReference type="InterPro" id="IPR041562">
    <property type="entry name" value="MCM_lid"/>
</dbReference>
<evidence type="ECO:0000256" key="5">
    <source>
        <dbReference type="RuleBase" id="RU004070"/>
    </source>
</evidence>
<dbReference type="InterPro" id="IPR054125">
    <property type="entry name" value="MCM5_C"/>
</dbReference>
<dbReference type="InterPro" id="IPR033762">
    <property type="entry name" value="MCM_OB"/>
</dbReference>
<dbReference type="FunFam" id="3.40.50.300:FF:000501">
    <property type="entry name" value="DNA replication licensing factor MCM7"/>
    <property type="match status" value="1"/>
</dbReference>
<dbReference type="InterPro" id="IPR001208">
    <property type="entry name" value="MCM_dom"/>
</dbReference>
<dbReference type="Gene3D" id="2.20.28.10">
    <property type="match status" value="1"/>
</dbReference>
<dbReference type="InterPro" id="IPR031327">
    <property type="entry name" value="MCM"/>
</dbReference>
<dbReference type="Gene3D" id="3.40.50.300">
    <property type="entry name" value="P-loop containing nucleotide triphosphate hydrolases"/>
    <property type="match status" value="1"/>
</dbReference>
<dbReference type="Pfam" id="PF17207">
    <property type="entry name" value="MCM_OB"/>
    <property type="match status" value="1"/>
</dbReference>
<dbReference type="GO" id="GO:0005524">
    <property type="term" value="F:ATP binding"/>
    <property type="evidence" value="ECO:0007669"/>
    <property type="project" value="UniProtKB-KW"/>
</dbReference>
<dbReference type="PRINTS" id="PR01657">
    <property type="entry name" value="MCMFAMILY"/>
</dbReference>
<dbReference type="PANTHER" id="PTHR11630:SF42">
    <property type="entry name" value="DNA REPLICATION LICENSING FACTOR MCM5"/>
    <property type="match status" value="1"/>
</dbReference>
<dbReference type="InterPro" id="IPR018525">
    <property type="entry name" value="MCM_CS"/>
</dbReference>
<dbReference type="GO" id="GO:0000727">
    <property type="term" value="P:double-strand break repair via break-induced replication"/>
    <property type="evidence" value="ECO:0007669"/>
    <property type="project" value="TreeGrafter"/>
</dbReference>
<sequence>MLGIQEGRVFNTFTSREANEEYLKLPSSLPSLDSVYTYFSSFLNAYSASSLQQGKLKRILLENIKNNNYLLELKLDDLFQFQNVVDTSSEREENSITKQLRDIHVSSTEDQSDMRDTKKLPPFYAQELVKVLTERPLIYLSTIEKVCYDVCKLHHNFEEAENQFNFIQINLLNTFCKPTPIRSLLASKQERFVVVPGIIVQANRTQHKMKVLTIQCRYCGHKMILDVPLWIAKPQIPKTCRYSSVMKSIGPDNANRSLDNQLGCSGVQNPYVILTNECKFVDVQTLKMQELAEDVPTGDMPRHLQLNVTRYLCDRVVPGDRIYAHGVLTSYNTSIKTSDSDGINHSYLHVLGIQKHAQGKGECLEFDVEETNDLVLLASQPDIHEKIFKSIAPALYGLEDVKKACACALFGGTRKEIGSDTKIRGDINVLMLGDPSVAKSQVLKFVDNVAPISVYTSGKGSSAAGLTAAVVRDSMGVFSLEGGAMVLADGGVVCIDEFDKMRDDDAVAIHEAMEQQTISISKAGITTMLNTRCSVIAAANPTLGSYSDNTETTEQHEFKTTILSRFDLIFLLRDTEDVKRDSTLCKHILSLHTNKEKIENCPIPMNKLRRLIQYSKQVVSPMLSGDAKDSLRNFYVQKRKEYREDKRSSTRKIPITLRQLESLVRISESFARMELSPIATEKHVQMAIDLFTVSTGEASRQTLSLESMSSHDQILVKQAEEAILNKLQTGQRASRRFLVRDLGSKGYDMAYVSRAIAILVKRGVLQERGDLSLRRISS</sequence>
<dbReference type="Proteomes" id="UP000031512">
    <property type="component" value="Unassembled WGS sequence"/>
</dbReference>
<dbReference type="InterPro" id="IPR012340">
    <property type="entry name" value="NA-bd_OB-fold"/>
</dbReference>
<dbReference type="AlphaFoldDB" id="L1LE51"/>
<feature type="domain" description="MCM C-terminal AAA(+) ATPase" evidence="6">
    <location>
        <begin position="383"/>
        <end position="588"/>
    </location>
</feature>
<dbReference type="GO" id="GO:0043138">
    <property type="term" value="F:3'-5' DNA helicase activity"/>
    <property type="evidence" value="ECO:0007669"/>
    <property type="project" value="TreeGrafter"/>
</dbReference>
<accession>L1LE51</accession>
<proteinExistence type="inferred from homology"/>
<keyword evidence="2 5" id="KW-0547">Nucleotide-binding</keyword>
<dbReference type="OrthoDB" id="10036721at2759"/>
<dbReference type="PROSITE" id="PS50051">
    <property type="entry name" value="MCM_2"/>
    <property type="match status" value="1"/>
</dbReference>
<dbReference type="SUPFAM" id="SSF52540">
    <property type="entry name" value="P-loop containing nucleoside triphosphate hydrolases"/>
    <property type="match status" value="1"/>
</dbReference>
<keyword evidence="8" id="KW-1185">Reference proteome</keyword>
<dbReference type="STRING" id="1537102.L1LE51"/>
<comment type="similarity">
    <text evidence="5">Belongs to the MCM family.</text>
</comment>
<dbReference type="SMART" id="SM00350">
    <property type="entry name" value="MCM"/>
    <property type="match status" value="1"/>
</dbReference>
<dbReference type="InterPro" id="IPR027417">
    <property type="entry name" value="P-loop_NTPase"/>
</dbReference>
<evidence type="ECO:0000313" key="8">
    <source>
        <dbReference type="Proteomes" id="UP000031512"/>
    </source>
</evidence>
<gene>
    <name evidence="7" type="ORF">BEWA_037430</name>
</gene>
<keyword evidence="3 5" id="KW-0067">ATP-binding</keyword>
<dbReference type="KEGG" id="beq:BEWA_037430"/>
<evidence type="ECO:0000313" key="7">
    <source>
        <dbReference type="EMBL" id="EKX73707.1"/>
    </source>
</evidence>
<dbReference type="GO" id="GO:0042555">
    <property type="term" value="C:MCM complex"/>
    <property type="evidence" value="ECO:0007669"/>
    <property type="project" value="TreeGrafter"/>
</dbReference>
<evidence type="ECO:0000256" key="2">
    <source>
        <dbReference type="ARBA" id="ARBA00022741"/>
    </source>
</evidence>
<evidence type="ECO:0000256" key="3">
    <source>
        <dbReference type="ARBA" id="ARBA00022840"/>
    </source>
</evidence>
<dbReference type="Gene3D" id="2.40.50.140">
    <property type="entry name" value="Nucleic acid-binding proteins"/>
    <property type="match status" value="1"/>
</dbReference>
<evidence type="ECO:0000256" key="1">
    <source>
        <dbReference type="ARBA" id="ARBA00012551"/>
    </source>
</evidence>
<dbReference type="eggNOG" id="KOG0481">
    <property type="taxonomic scope" value="Eukaryota"/>
</dbReference>
<dbReference type="GeneID" id="15806630"/>
<organism evidence="7 8">
    <name type="scientific">Theileria equi strain WA</name>
    <dbReference type="NCBI Taxonomy" id="1537102"/>
    <lineage>
        <taxon>Eukaryota</taxon>
        <taxon>Sar</taxon>
        <taxon>Alveolata</taxon>
        <taxon>Apicomplexa</taxon>
        <taxon>Aconoidasida</taxon>
        <taxon>Piroplasmida</taxon>
        <taxon>Theileriidae</taxon>
        <taxon>Theileria</taxon>
    </lineage>
</organism>